<dbReference type="RefSeq" id="WP_085126042.1">
    <property type="nucleotide sequence ID" value="NZ_FWZX01000037.1"/>
</dbReference>
<evidence type="ECO:0000313" key="5">
    <source>
        <dbReference type="Proteomes" id="UP000192917"/>
    </source>
</evidence>
<sequence length="302" mass="32303">MTRSVITMLGCAAVLAAGVAGTHPAAAAAAGDCPNDGVVRFGVEPYEAAAHLLPVYEDLGKLLARKLGCEVRIYIGTSYNAEIEAMRNGKLELGQFGPLGYVLAHQVAKAEAVATFSNEKGEPEHYFAGIVTWPGSGIEKIEQVKGQSFAFSDPASTSGHLFPAYALRKNGIDPDSGVKAIYAGSHTASYEALRNHKVKAGELNSEQITSAKNAGIYKQDDFVQLWESQPIPEDPICVRGDLPEGFKKRLTGVLQNLDLSELPAKDLKVLIGSGKKLVPQTDAAYDQIRDLVDTLHVDLAKL</sequence>
<comment type="similarity">
    <text evidence="1">Belongs to the phosphate/phosphite/phosphonate binding protein family.</text>
</comment>
<dbReference type="AlphaFoldDB" id="A0A1Y6CNX2"/>
<keyword evidence="5" id="KW-1185">Reference proteome</keyword>
<dbReference type="STRING" id="560819.SAMN05428998_13722"/>
<dbReference type="NCBIfam" id="TIGR01098">
    <property type="entry name" value="3A0109s03R"/>
    <property type="match status" value="1"/>
</dbReference>
<dbReference type="InterPro" id="IPR005770">
    <property type="entry name" value="PhnD"/>
</dbReference>
<accession>A0A1Y6CNX2</accession>
<reference evidence="4 5" key="1">
    <citation type="submission" date="2017-04" db="EMBL/GenBank/DDBJ databases">
        <authorList>
            <person name="Afonso C.L."/>
            <person name="Miller P.J."/>
            <person name="Scott M.A."/>
            <person name="Spackman E."/>
            <person name="Goraichik I."/>
            <person name="Dimitrov K.M."/>
            <person name="Suarez D.L."/>
            <person name="Swayne D.E."/>
        </authorList>
    </citation>
    <scope>NUCLEOTIDE SEQUENCE [LARGE SCALE GENOMIC DNA]</scope>
    <source>
        <strain evidence="4 5">USBA 355</strain>
    </source>
</reference>
<dbReference type="PANTHER" id="PTHR35841:SF1">
    <property type="entry name" value="PHOSPHONATES-BINDING PERIPLASMIC PROTEIN"/>
    <property type="match status" value="1"/>
</dbReference>
<dbReference type="CDD" id="cd01071">
    <property type="entry name" value="PBP2_PhnD_like"/>
    <property type="match status" value="1"/>
</dbReference>
<dbReference type="Gene3D" id="3.40.190.10">
    <property type="entry name" value="Periplasmic binding protein-like II"/>
    <property type="match status" value="2"/>
</dbReference>
<evidence type="ECO:0000313" key="4">
    <source>
        <dbReference type="EMBL" id="SMF77614.1"/>
    </source>
</evidence>
<protein>
    <submittedName>
        <fullName evidence="4">Phosphonate transport system substrate-binding protein</fullName>
    </submittedName>
</protein>
<dbReference type="GO" id="GO:0055085">
    <property type="term" value="P:transmembrane transport"/>
    <property type="evidence" value="ECO:0007669"/>
    <property type="project" value="InterPro"/>
</dbReference>
<organism evidence="4 5">
    <name type="scientific">Tistlia consotensis USBA 355</name>
    <dbReference type="NCBI Taxonomy" id="560819"/>
    <lineage>
        <taxon>Bacteria</taxon>
        <taxon>Pseudomonadati</taxon>
        <taxon>Pseudomonadota</taxon>
        <taxon>Alphaproteobacteria</taxon>
        <taxon>Rhodospirillales</taxon>
        <taxon>Rhodovibrionaceae</taxon>
        <taxon>Tistlia</taxon>
    </lineage>
</organism>
<name>A0A1Y6CNX2_9PROT</name>
<keyword evidence="2 3" id="KW-0732">Signal</keyword>
<feature type="chain" id="PRO_5012531711" evidence="3">
    <location>
        <begin position="28"/>
        <end position="302"/>
    </location>
</feature>
<gene>
    <name evidence="4" type="ORF">SAMN05428998_13722</name>
</gene>
<proteinExistence type="inferred from homology"/>
<evidence type="ECO:0000256" key="2">
    <source>
        <dbReference type="ARBA" id="ARBA00022729"/>
    </source>
</evidence>
<dbReference type="EMBL" id="FWZX01000037">
    <property type="protein sequence ID" value="SMF77614.1"/>
    <property type="molecule type" value="Genomic_DNA"/>
</dbReference>
<dbReference type="GO" id="GO:0043190">
    <property type="term" value="C:ATP-binding cassette (ABC) transporter complex"/>
    <property type="evidence" value="ECO:0007669"/>
    <property type="project" value="InterPro"/>
</dbReference>
<feature type="signal peptide" evidence="3">
    <location>
        <begin position="1"/>
        <end position="27"/>
    </location>
</feature>
<dbReference type="PANTHER" id="PTHR35841">
    <property type="entry name" value="PHOSPHONATES-BINDING PERIPLASMIC PROTEIN"/>
    <property type="match status" value="1"/>
</dbReference>
<dbReference type="SUPFAM" id="SSF53850">
    <property type="entry name" value="Periplasmic binding protein-like II"/>
    <property type="match status" value="1"/>
</dbReference>
<dbReference type="Pfam" id="PF12974">
    <property type="entry name" value="Phosphonate-bd"/>
    <property type="match status" value="1"/>
</dbReference>
<dbReference type="Proteomes" id="UP000192917">
    <property type="component" value="Unassembled WGS sequence"/>
</dbReference>
<evidence type="ECO:0000256" key="1">
    <source>
        <dbReference type="ARBA" id="ARBA00007162"/>
    </source>
</evidence>
<evidence type="ECO:0000256" key="3">
    <source>
        <dbReference type="SAM" id="SignalP"/>
    </source>
</evidence>